<reference evidence="1" key="1">
    <citation type="submission" date="2017-05" db="UniProtKB">
        <authorList>
            <consortium name="EnsemblMetazoa"/>
        </authorList>
    </citation>
    <scope>IDENTIFICATION</scope>
</reference>
<accession>A0A1X7UNZ8</accession>
<sequence>MILDTCFGVSESIFYFLETKYRTAEFLDCPCTLFSASAVGSISCGGGELEEKKKKKNFNFCIILI</sequence>
<protein>
    <submittedName>
        <fullName evidence="1">Uncharacterized protein</fullName>
    </submittedName>
</protein>
<dbReference type="InParanoid" id="A0A1X7UNZ8"/>
<dbReference type="AlphaFoldDB" id="A0A1X7UNZ8"/>
<organism evidence="1">
    <name type="scientific">Amphimedon queenslandica</name>
    <name type="common">Sponge</name>
    <dbReference type="NCBI Taxonomy" id="400682"/>
    <lineage>
        <taxon>Eukaryota</taxon>
        <taxon>Metazoa</taxon>
        <taxon>Porifera</taxon>
        <taxon>Demospongiae</taxon>
        <taxon>Heteroscleromorpha</taxon>
        <taxon>Haplosclerida</taxon>
        <taxon>Niphatidae</taxon>
        <taxon>Amphimedon</taxon>
    </lineage>
</organism>
<proteinExistence type="predicted"/>
<evidence type="ECO:0000313" key="1">
    <source>
        <dbReference type="EnsemblMetazoa" id="Aqu2.1.29244_001"/>
    </source>
</evidence>
<name>A0A1X7UNZ8_AMPQE</name>
<dbReference type="EnsemblMetazoa" id="Aqu2.1.29244_001">
    <property type="protein sequence ID" value="Aqu2.1.29244_001"/>
    <property type="gene ID" value="Aqu2.1.29244"/>
</dbReference>